<sequence>MSRHVSKVISHIRRGVRIPRMKTAVSSSSVPSCLSLFNKTSCRNFSYSSSSSAQEADEYDFHETGDNITENNCFGQSKTTSIETKSAAVSWVDDNIKHQRIWRPDNKSAADPLYWSENVVQSSHDNPHNLVSLLDRIEKQELSGGRMRAKQNGVLHEDPAVDMRLLIENYTVNSLASALRDREEMLQTASQMASKNDFESLKDFLYNCHPDVVLEKRQRLRKLNLKKPLNLASLEIIRKGLMRMPRQVTMAHSKRAGVVIPIVHVDGVPSILFEKRSPSLRAHPDEVCLPGGMVCETADRTIVETCLREMKEEIGGFDFEYHRDKGGTHGVSVLGTLRCNWGEVHHLVGVAVTPVVCSFNQDLAEVDLMPNRDEVAEVFTIPLVNLMDKTQWVYKDDHAPIFVGGPYAIWGLTGYILERFWKDILLPFSSRPSDLD</sequence>
<gene>
    <name evidence="8" type="ORF">PSNMU_V1.4_AUG-EV-PASAV3_0005860</name>
</gene>
<dbReference type="PANTHER" id="PTHR12992">
    <property type="entry name" value="NUDIX HYDROLASE"/>
    <property type="match status" value="1"/>
</dbReference>
<dbReference type="PROSITE" id="PS51462">
    <property type="entry name" value="NUDIX"/>
    <property type="match status" value="1"/>
</dbReference>
<dbReference type="InterPro" id="IPR000086">
    <property type="entry name" value="NUDIX_hydrolase_dom"/>
</dbReference>
<dbReference type="CDD" id="cd03426">
    <property type="entry name" value="NUDIX_CoAse_Nudt7"/>
    <property type="match status" value="1"/>
</dbReference>
<feature type="domain" description="Nudix hydrolase" evidence="7">
    <location>
        <begin position="253"/>
        <end position="404"/>
    </location>
</feature>
<evidence type="ECO:0000259" key="7">
    <source>
        <dbReference type="PROSITE" id="PS51462"/>
    </source>
</evidence>
<dbReference type="OrthoDB" id="206213at2759"/>
<reference evidence="8 9" key="1">
    <citation type="submission" date="2019-01" db="EMBL/GenBank/DDBJ databases">
        <authorList>
            <person name="Ferrante I. M."/>
        </authorList>
    </citation>
    <scope>NUCLEOTIDE SEQUENCE [LARGE SCALE GENOMIC DNA]</scope>
    <source>
        <strain evidence="8 9">B856</strain>
    </source>
</reference>
<dbReference type="AlphaFoldDB" id="A0A448YVR5"/>
<evidence type="ECO:0000256" key="2">
    <source>
        <dbReference type="ARBA" id="ARBA00001946"/>
    </source>
</evidence>
<dbReference type="GO" id="GO:0010945">
    <property type="term" value="F:coenzyme A diphosphatase activity"/>
    <property type="evidence" value="ECO:0007669"/>
    <property type="project" value="InterPro"/>
</dbReference>
<evidence type="ECO:0000256" key="5">
    <source>
        <dbReference type="ARBA" id="ARBA00022842"/>
    </source>
</evidence>
<dbReference type="PANTHER" id="PTHR12992:SF11">
    <property type="entry name" value="MITOCHONDRIAL COENZYME A DIPHOSPHATASE NUDT8"/>
    <property type="match status" value="1"/>
</dbReference>
<evidence type="ECO:0000256" key="6">
    <source>
        <dbReference type="ARBA" id="ARBA00023211"/>
    </source>
</evidence>
<comment type="cofactor">
    <cofactor evidence="2">
        <name>Mg(2+)</name>
        <dbReference type="ChEBI" id="CHEBI:18420"/>
    </cofactor>
</comment>
<name>A0A448YVR5_9STRA</name>
<proteinExistence type="predicted"/>
<keyword evidence="4" id="KW-0378">Hydrolase</keyword>
<evidence type="ECO:0000313" key="9">
    <source>
        <dbReference type="Proteomes" id="UP000291116"/>
    </source>
</evidence>
<dbReference type="Proteomes" id="UP000291116">
    <property type="component" value="Unassembled WGS sequence"/>
</dbReference>
<accession>A0A448YVR5</accession>
<evidence type="ECO:0000256" key="4">
    <source>
        <dbReference type="ARBA" id="ARBA00022801"/>
    </source>
</evidence>
<dbReference type="EMBL" id="CAACVS010000013">
    <property type="protein sequence ID" value="VEU33896.1"/>
    <property type="molecule type" value="Genomic_DNA"/>
</dbReference>
<keyword evidence="9" id="KW-1185">Reference proteome</keyword>
<dbReference type="InterPro" id="IPR015797">
    <property type="entry name" value="NUDIX_hydrolase-like_dom_sf"/>
</dbReference>
<keyword evidence="5" id="KW-0460">Magnesium</keyword>
<dbReference type="Gene3D" id="3.90.79.10">
    <property type="entry name" value="Nucleoside Triphosphate Pyrophosphohydrolase"/>
    <property type="match status" value="1"/>
</dbReference>
<dbReference type="InterPro" id="IPR045121">
    <property type="entry name" value="CoAse"/>
</dbReference>
<keyword evidence="6" id="KW-0464">Manganese</keyword>
<evidence type="ECO:0000256" key="1">
    <source>
        <dbReference type="ARBA" id="ARBA00001936"/>
    </source>
</evidence>
<keyword evidence="3" id="KW-0479">Metal-binding</keyword>
<evidence type="ECO:0000313" key="8">
    <source>
        <dbReference type="EMBL" id="VEU33896.1"/>
    </source>
</evidence>
<comment type="cofactor">
    <cofactor evidence="1">
        <name>Mn(2+)</name>
        <dbReference type="ChEBI" id="CHEBI:29035"/>
    </cofactor>
</comment>
<evidence type="ECO:0000256" key="3">
    <source>
        <dbReference type="ARBA" id="ARBA00022723"/>
    </source>
</evidence>
<organism evidence="8 9">
    <name type="scientific">Pseudo-nitzschia multistriata</name>
    <dbReference type="NCBI Taxonomy" id="183589"/>
    <lineage>
        <taxon>Eukaryota</taxon>
        <taxon>Sar</taxon>
        <taxon>Stramenopiles</taxon>
        <taxon>Ochrophyta</taxon>
        <taxon>Bacillariophyta</taxon>
        <taxon>Bacillariophyceae</taxon>
        <taxon>Bacillariophycidae</taxon>
        <taxon>Bacillariales</taxon>
        <taxon>Bacillariaceae</taxon>
        <taxon>Pseudo-nitzschia</taxon>
    </lineage>
</organism>
<dbReference type="SUPFAM" id="SSF55811">
    <property type="entry name" value="Nudix"/>
    <property type="match status" value="1"/>
</dbReference>
<dbReference type="GO" id="GO:0046872">
    <property type="term" value="F:metal ion binding"/>
    <property type="evidence" value="ECO:0007669"/>
    <property type="project" value="UniProtKB-KW"/>
</dbReference>
<protein>
    <recommendedName>
        <fullName evidence="7">Nudix hydrolase domain-containing protein</fullName>
    </recommendedName>
</protein>